<reference evidence="3" key="2">
    <citation type="submission" date="2020-05" db="UniProtKB">
        <authorList>
            <consortium name="EnsemblMetazoa"/>
        </authorList>
    </citation>
    <scope>IDENTIFICATION</scope>
</reference>
<evidence type="ECO:0000313" key="4">
    <source>
        <dbReference type="Proteomes" id="UP000030765"/>
    </source>
</evidence>
<reference evidence="2 4" key="1">
    <citation type="journal article" date="2014" name="BMC Genomics">
        <title>Genome sequence of Anopheles sinensis provides insight into genetics basis of mosquito competence for malaria parasites.</title>
        <authorList>
            <person name="Zhou D."/>
            <person name="Zhang D."/>
            <person name="Ding G."/>
            <person name="Shi L."/>
            <person name="Hou Q."/>
            <person name="Ye Y."/>
            <person name="Xu Y."/>
            <person name="Zhou H."/>
            <person name="Xiong C."/>
            <person name="Li S."/>
            <person name="Yu J."/>
            <person name="Hong S."/>
            <person name="Yu X."/>
            <person name="Zou P."/>
            <person name="Chen C."/>
            <person name="Chang X."/>
            <person name="Wang W."/>
            <person name="Lv Y."/>
            <person name="Sun Y."/>
            <person name="Ma L."/>
            <person name="Shen B."/>
            <person name="Zhu C."/>
        </authorList>
    </citation>
    <scope>NUCLEOTIDE SEQUENCE [LARGE SCALE GENOMIC DNA]</scope>
</reference>
<dbReference type="EMBL" id="ATLV01023777">
    <property type="status" value="NOT_ANNOTATED_CDS"/>
    <property type="molecule type" value="Genomic_DNA"/>
</dbReference>
<protein>
    <submittedName>
        <fullName evidence="2 3">Glucose-6-phosphate isomerase</fullName>
    </submittedName>
</protein>
<dbReference type="GO" id="GO:0016853">
    <property type="term" value="F:isomerase activity"/>
    <property type="evidence" value="ECO:0007669"/>
    <property type="project" value="UniProtKB-KW"/>
</dbReference>
<proteinExistence type="predicted"/>
<feature type="region of interest" description="Disordered" evidence="1">
    <location>
        <begin position="1"/>
        <end position="25"/>
    </location>
</feature>
<dbReference type="EMBL" id="KE525346">
    <property type="protein sequence ID" value="KFB49495.1"/>
    <property type="molecule type" value="Genomic_DNA"/>
</dbReference>
<keyword evidence="4" id="KW-1185">Reference proteome</keyword>
<gene>
    <name evidence="2" type="ORF">ZHAS_00017697</name>
</gene>
<evidence type="ECO:0000256" key="1">
    <source>
        <dbReference type="SAM" id="MobiDB-lite"/>
    </source>
</evidence>
<dbReference type="VEuPathDB" id="VectorBase:ASIC017697"/>
<name>A0A084WH01_ANOSI</name>
<evidence type="ECO:0000313" key="3">
    <source>
        <dbReference type="EnsemblMetazoa" id="ASIC017697-PA"/>
    </source>
</evidence>
<keyword evidence="2" id="KW-0413">Isomerase</keyword>
<evidence type="ECO:0000313" key="2">
    <source>
        <dbReference type="EMBL" id="KFB49495.1"/>
    </source>
</evidence>
<dbReference type="Proteomes" id="UP000030765">
    <property type="component" value="Unassembled WGS sequence"/>
</dbReference>
<organism evidence="2">
    <name type="scientific">Anopheles sinensis</name>
    <name type="common">Mosquito</name>
    <dbReference type="NCBI Taxonomy" id="74873"/>
    <lineage>
        <taxon>Eukaryota</taxon>
        <taxon>Metazoa</taxon>
        <taxon>Ecdysozoa</taxon>
        <taxon>Arthropoda</taxon>
        <taxon>Hexapoda</taxon>
        <taxon>Insecta</taxon>
        <taxon>Pterygota</taxon>
        <taxon>Neoptera</taxon>
        <taxon>Endopterygota</taxon>
        <taxon>Diptera</taxon>
        <taxon>Nematocera</taxon>
        <taxon>Culicoidea</taxon>
        <taxon>Culicidae</taxon>
        <taxon>Anophelinae</taxon>
        <taxon>Anopheles</taxon>
    </lineage>
</organism>
<sequence>MSCHSIPIGMSYGGEGNSERGRGMREWRPIGKHAIKQAIDRTSKSVKSEEENFSVMKSGFPKILGCAIIFGGYKEKNLIQVWVAADQVVFRRCDVSSRSDAENADENVPN</sequence>
<dbReference type="AlphaFoldDB" id="A0A084WH01"/>
<dbReference type="EnsemblMetazoa" id="ASIC017697-RA">
    <property type="protein sequence ID" value="ASIC017697-PA"/>
    <property type="gene ID" value="ASIC017697"/>
</dbReference>
<accession>A0A084WH01</accession>